<dbReference type="STRING" id="763407.A0A162N6U5"/>
<evidence type="ECO:0000259" key="4">
    <source>
        <dbReference type="Pfam" id="PF03364"/>
    </source>
</evidence>
<gene>
    <name evidence="5" type="ORF">PHYBLDRAFT_25425</name>
</gene>
<dbReference type="EMBL" id="KV441004">
    <property type="protein sequence ID" value="OAD66304.1"/>
    <property type="molecule type" value="Genomic_DNA"/>
</dbReference>
<evidence type="ECO:0000256" key="2">
    <source>
        <dbReference type="ARBA" id="ARBA00011814"/>
    </source>
</evidence>
<evidence type="ECO:0000256" key="1">
    <source>
        <dbReference type="ARBA" id="ARBA00006885"/>
    </source>
</evidence>
<dbReference type="Gene3D" id="3.30.530.20">
    <property type="match status" value="1"/>
</dbReference>
<protein>
    <recommendedName>
        <fullName evidence="4">Coenzyme Q-binding protein COQ10 START domain-containing protein</fullName>
    </recommendedName>
</protein>
<organism evidence="5 6">
    <name type="scientific">Phycomyces blakesleeanus (strain ATCC 8743b / DSM 1359 / FGSC 10004 / NBRC 33097 / NRRL 1555)</name>
    <dbReference type="NCBI Taxonomy" id="763407"/>
    <lineage>
        <taxon>Eukaryota</taxon>
        <taxon>Fungi</taxon>
        <taxon>Fungi incertae sedis</taxon>
        <taxon>Mucoromycota</taxon>
        <taxon>Mucoromycotina</taxon>
        <taxon>Mucoromycetes</taxon>
        <taxon>Mucorales</taxon>
        <taxon>Phycomycetaceae</taxon>
        <taxon>Phycomyces</taxon>
    </lineage>
</organism>
<dbReference type="GO" id="GO:0005739">
    <property type="term" value="C:mitochondrion"/>
    <property type="evidence" value="ECO:0007669"/>
    <property type="project" value="TreeGrafter"/>
</dbReference>
<dbReference type="InterPro" id="IPR005031">
    <property type="entry name" value="COQ10_START"/>
</dbReference>
<dbReference type="GO" id="GO:0045333">
    <property type="term" value="P:cellular respiration"/>
    <property type="evidence" value="ECO:0007669"/>
    <property type="project" value="InterPro"/>
</dbReference>
<comment type="similarity">
    <text evidence="1">Belongs to the COQ10 family.</text>
</comment>
<dbReference type="InterPro" id="IPR044996">
    <property type="entry name" value="COQ10-like"/>
</dbReference>
<dbReference type="Proteomes" id="UP000077315">
    <property type="component" value="Unassembled WGS sequence"/>
</dbReference>
<sequence length="155" mass="17478">FSQKEVYDVVSNVKDYHLFVPFCNASHVYSSTPLGTTGTYIMKAELGVGFKLFEEKYMSQVTCKEPIMVQAIAADSSLFKELVTTWKFTPYTYPSGNLQATQPPACYVDFDITFEFASPIHAQASSVFFDQISKMMLGAFVGRCENVYRRRASSH</sequence>
<dbReference type="PANTHER" id="PTHR12901:SF10">
    <property type="entry name" value="COENZYME Q-BINDING PROTEIN COQ10, MITOCHONDRIAL"/>
    <property type="match status" value="1"/>
</dbReference>
<comment type="subunit">
    <text evidence="2">Interacts with coenzyme Q.</text>
</comment>
<dbReference type="SUPFAM" id="SSF55961">
    <property type="entry name" value="Bet v1-like"/>
    <property type="match status" value="1"/>
</dbReference>
<dbReference type="InterPro" id="IPR023393">
    <property type="entry name" value="START-like_dom_sf"/>
</dbReference>
<dbReference type="RefSeq" id="XP_018284344.1">
    <property type="nucleotide sequence ID" value="XM_018439868.1"/>
</dbReference>
<dbReference type="CDD" id="cd07813">
    <property type="entry name" value="COQ10p_like"/>
    <property type="match status" value="1"/>
</dbReference>
<dbReference type="FunCoup" id="A0A162N6U5">
    <property type="interactions" value="232"/>
</dbReference>
<dbReference type="PANTHER" id="PTHR12901">
    <property type="entry name" value="SPERM PROTEIN HOMOLOG"/>
    <property type="match status" value="1"/>
</dbReference>
<proteinExistence type="inferred from homology"/>
<dbReference type="Pfam" id="PF03364">
    <property type="entry name" value="Polyketide_cyc"/>
    <property type="match status" value="1"/>
</dbReference>
<accession>A0A162N6U5</accession>
<dbReference type="AlphaFoldDB" id="A0A162N6U5"/>
<keyword evidence="6" id="KW-1185">Reference proteome</keyword>
<dbReference type="VEuPathDB" id="FungiDB:PHYBLDRAFT_25425"/>
<dbReference type="GeneID" id="29000774"/>
<evidence type="ECO:0000313" key="6">
    <source>
        <dbReference type="Proteomes" id="UP000077315"/>
    </source>
</evidence>
<feature type="non-terminal residue" evidence="5">
    <location>
        <position position="1"/>
    </location>
</feature>
<evidence type="ECO:0000313" key="5">
    <source>
        <dbReference type="EMBL" id="OAD66304.1"/>
    </source>
</evidence>
<reference evidence="6" key="1">
    <citation type="submission" date="2015-06" db="EMBL/GenBank/DDBJ databases">
        <title>Expansion of signal transduction pathways in fungi by whole-genome duplication.</title>
        <authorList>
            <consortium name="DOE Joint Genome Institute"/>
            <person name="Corrochano L.M."/>
            <person name="Kuo A."/>
            <person name="Marcet-Houben M."/>
            <person name="Polaino S."/>
            <person name="Salamov A."/>
            <person name="Villalobos J.M."/>
            <person name="Alvarez M.I."/>
            <person name="Avalos J."/>
            <person name="Benito E.P."/>
            <person name="Benoit I."/>
            <person name="Burger G."/>
            <person name="Camino L.P."/>
            <person name="Canovas D."/>
            <person name="Cerda-Olmedo E."/>
            <person name="Cheng J.-F."/>
            <person name="Dominguez A."/>
            <person name="Elias M."/>
            <person name="Eslava A.P."/>
            <person name="Glaser F."/>
            <person name="Grimwood J."/>
            <person name="Gutierrez G."/>
            <person name="Heitman J."/>
            <person name="Henrissat B."/>
            <person name="Iturriaga E.A."/>
            <person name="Lang B.F."/>
            <person name="Lavin J.L."/>
            <person name="Lee S."/>
            <person name="Li W."/>
            <person name="Lindquist E."/>
            <person name="Lopez-Garcia S."/>
            <person name="Luque E.M."/>
            <person name="Marcos A.T."/>
            <person name="Martin J."/>
            <person name="McCluskey K."/>
            <person name="Medina H.R."/>
            <person name="Miralles-Duran A."/>
            <person name="Miyazaki A."/>
            <person name="Munoz-Torres E."/>
            <person name="Oguiza J.A."/>
            <person name="Ohm R."/>
            <person name="Olmedo M."/>
            <person name="Orejas M."/>
            <person name="Ortiz-Castellanos L."/>
            <person name="Pisabarro A.G."/>
            <person name="Rodriguez-Romero J."/>
            <person name="Ruiz-Herrera J."/>
            <person name="Ruiz-Vazquez R."/>
            <person name="Sanz C."/>
            <person name="Schackwitz W."/>
            <person name="Schmutz J."/>
            <person name="Shahriari M."/>
            <person name="Shelest E."/>
            <person name="Silva-Franco F."/>
            <person name="Soanes D."/>
            <person name="Syed K."/>
            <person name="Tagua V.G."/>
            <person name="Talbot N.J."/>
            <person name="Thon M."/>
            <person name="De vries R.P."/>
            <person name="Wiebenga A."/>
            <person name="Yadav J.S."/>
            <person name="Braun E.L."/>
            <person name="Baker S."/>
            <person name="Garre V."/>
            <person name="Horwitz B."/>
            <person name="Torres-Martinez S."/>
            <person name="Idnurm A."/>
            <person name="Herrera-Estrella A."/>
            <person name="Gabaldon T."/>
            <person name="Grigoriev I.V."/>
        </authorList>
    </citation>
    <scope>NUCLEOTIDE SEQUENCE [LARGE SCALE GENOMIC DNA]</scope>
    <source>
        <strain evidence="6">NRRL 1555(-)</strain>
    </source>
</reference>
<dbReference type="OrthoDB" id="292693at2759"/>
<feature type="domain" description="Coenzyme Q-binding protein COQ10 START" evidence="4">
    <location>
        <begin position="2"/>
        <end position="140"/>
    </location>
</feature>
<comment type="function">
    <text evidence="3">Required for the function of coenzyme Q in the respiratory chain. May serve as a chaperone or may be involved in the transport of Q6 from its site of synthesis to the catalytic sites of the respiratory complexes.</text>
</comment>
<dbReference type="GO" id="GO:0048039">
    <property type="term" value="F:ubiquinone binding"/>
    <property type="evidence" value="ECO:0007669"/>
    <property type="project" value="InterPro"/>
</dbReference>
<name>A0A162N6U5_PHYB8</name>
<evidence type="ECO:0000256" key="3">
    <source>
        <dbReference type="ARBA" id="ARBA00024947"/>
    </source>
</evidence>
<dbReference type="InParanoid" id="A0A162N6U5"/>